<evidence type="ECO:0000259" key="2">
    <source>
        <dbReference type="Pfam" id="PF04471"/>
    </source>
</evidence>
<dbReference type="Proteomes" id="UP000198882">
    <property type="component" value="Unassembled WGS sequence"/>
</dbReference>
<evidence type="ECO:0000256" key="1">
    <source>
        <dbReference type="SAM" id="Phobius"/>
    </source>
</evidence>
<keyword evidence="4" id="KW-1185">Reference proteome</keyword>
<keyword evidence="3" id="KW-0255">Endonuclease</keyword>
<organism evidence="3 4">
    <name type="scientific">Natronorubrum texcoconense</name>
    <dbReference type="NCBI Taxonomy" id="1095776"/>
    <lineage>
        <taxon>Archaea</taxon>
        <taxon>Methanobacteriati</taxon>
        <taxon>Methanobacteriota</taxon>
        <taxon>Stenosarchaea group</taxon>
        <taxon>Halobacteria</taxon>
        <taxon>Halobacteriales</taxon>
        <taxon>Natrialbaceae</taxon>
        <taxon>Natronorubrum</taxon>
    </lineage>
</organism>
<proteinExistence type="predicted"/>
<dbReference type="GO" id="GO:0009307">
    <property type="term" value="P:DNA restriction-modification system"/>
    <property type="evidence" value="ECO:0007669"/>
    <property type="project" value="InterPro"/>
</dbReference>
<dbReference type="Pfam" id="PF04471">
    <property type="entry name" value="Mrr_cat"/>
    <property type="match status" value="1"/>
</dbReference>
<evidence type="ECO:0000313" key="3">
    <source>
        <dbReference type="EMBL" id="SDJ65298.1"/>
    </source>
</evidence>
<dbReference type="OrthoDB" id="185336at2157"/>
<keyword evidence="1" id="KW-0472">Membrane</keyword>
<dbReference type="InterPro" id="IPR007560">
    <property type="entry name" value="Restrct_endonuc_IV_Mrr"/>
</dbReference>
<keyword evidence="3" id="KW-0378">Hydrolase</keyword>
<dbReference type="InterPro" id="IPR011856">
    <property type="entry name" value="tRNA_endonuc-like_dom_sf"/>
</dbReference>
<dbReference type="Gene3D" id="3.40.1350.10">
    <property type="match status" value="1"/>
</dbReference>
<accession>A0A1G8VGX4</accession>
<feature type="transmembrane region" description="Helical" evidence="1">
    <location>
        <begin position="145"/>
        <end position="166"/>
    </location>
</feature>
<keyword evidence="1" id="KW-1133">Transmembrane helix</keyword>
<gene>
    <name evidence="3" type="ORF">SAMN04515672_1336</name>
</gene>
<dbReference type="GO" id="GO:0004519">
    <property type="term" value="F:endonuclease activity"/>
    <property type="evidence" value="ECO:0007669"/>
    <property type="project" value="UniProtKB-KW"/>
</dbReference>
<dbReference type="RefSeq" id="WP_090303757.1">
    <property type="nucleotide sequence ID" value="NZ_FNFE01000001.1"/>
</dbReference>
<dbReference type="EMBL" id="FNFE01000001">
    <property type="protein sequence ID" value="SDJ65298.1"/>
    <property type="molecule type" value="Genomic_DNA"/>
</dbReference>
<feature type="domain" description="Restriction endonuclease type IV Mrr" evidence="2">
    <location>
        <begin position="13"/>
        <end position="124"/>
    </location>
</feature>
<evidence type="ECO:0000313" key="4">
    <source>
        <dbReference type="Proteomes" id="UP000198882"/>
    </source>
</evidence>
<keyword evidence="3" id="KW-0540">Nuclease</keyword>
<dbReference type="GO" id="GO:0003677">
    <property type="term" value="F:DNA binding"/>
    <property type="evidence" value="ECO:0007669"/>
    <property type="project" value="InterPro"/>
</dbReference>
<protein>
    <submittedName>
        <fullName evidence="3">Restriction endonuclease</fullName>
    </submittedName>
</protein>
<reference evidence="4" key="1">
    <citation type="submission" date="2016-10" db="EMBL/GenBank/DDBJ databases">
        <authorList>
            <person name="Varghese N."/>
            <person name="Submissions S."/>
        </authorList>
    </citation>
    <scope>NUCLEOTIDE SEQUENCE [LARGE SCALE GENOMIC DNA]</scope>
    <source>
        <strain evidence="4">B4,CECT 8067,JCM 17497</strain>
    </source>
</reference>
<name>A0A1G8VGX4_9EURY</name>
<keyword evidence="1" id="KW-0812">Transmembrane</keyword>
<dbReference type="AlphaFoldDB" id="A0A1G8VGX4"/>
<sequence>MEKRDEIREELFEIDTNEFSDFVSDLWEHQGYDIEDADGRRATFKAVKGGGFLRSSTTELIQPLYREGYKVDKSDVNRVLDLRWGDDIDEIVVVTTTEFTDGARKQEKREEVTVLNGEELADLIIDEGAERVLSRYTPNGSLLKGLVELFVILPLRIAWFIVALPFKLLFGPENQETAHEE</sequence>